<dbReference type="Pfam" id="PF13424">
    <property type="entry name" value="TPR_12"/>
    <property type="match status" value="6"/>
</dbReference>
<dbReference type="SUPFAM" id="SSF56399">
    <property type="entry name" value="ADP-ribosylation"/>
    <property type="match status" value="1"/>
</dbReference>
<feature type="repeat" description="TPR" evidence="3">
    <location>
        <begin position="586"/>
        <end position="619"/>
    </location>
</feature>
<dbReference type="PROSITE" id="PS50005">
    <property type="entry name" value="TPR"/>
    <property type="match status" value="11"/>
</dbReference>
<dbReference type="Gene3D" id="3.90.176.10">
    <property type="entry name" value="Toxin ADP-ribosyltransferase, Chain A, domain 1"/>
    <property type="match status" value="1"/>
</dbReference>
<feature type="repeat" description="TPR" evidence="3">
    <location>
        <begin position="712"/>
        <end position="745"/>
    </location>
</feature>
<gene>
    <name evidence="4" type="ORF">ZHD862_LOCUS26053</name>
</gene>
<dbReference type="Gene3D" id="1.25.40.10">
    <property type="entry name" value="Tetratricopeptide repeat domain"/>
    <property type="match status" value="4"/>
</dbReference>
<feature type="repeat" description="TPR" evidence="3">
    <location>
        <begin position="838"/>
        <end position="871"/>
    </location>
</feature>
<dbReference type="Pfam" id="PF13374">
    <property type="entry name" value="TPR_10"/>
    <property type="match status" value="1"/>
</dbReference>
<feature type="repeat" description="TPR" evidence="3">
    <location>
        <begin position="544"/>
        <end position="577"/>
    </location>
</feature>
<dbReference type="InterPro" id="IPR019734">
    <property type="entry name" value="TPR_rpt"/>
</dbReference>
<dbReference type="Proteomes" id="UP000663864">
    <property type="component" value="Unassembled WGS sequence"/>
</dbReference>
<feature type="repeat" description="TPR" evidence="3">
    <location>
        <begin position="628"/>
        <end position="661"/>
    </location>
</feature>
<feature type="repeat" description="TPR" evidence="3">
    <location>
        <begin position="754"/>
        <end position="787"/>
    </location>
</feature>
<dbReference type="InterPro" id="IPR011990">
    <property type="entry name" value="TPR-like_helical_dom_sf"/>
</dbReference>
<name>A0A815B7G9_9BILA</name>
<protein>
    <submittedName>
        <fullName evidence="4">Uncharacterized protein</fullName>
    </submittedName>
</protein>
<evidence type="ECO:0000256" key="3">
    <source>
        <dbReference type="PROSITE-ProRule" id="PRU00339"/>
    </source>
</evidence>
<dbReference type="PROSITE" id="PS50293">
    <property type="entry name" value="TPR_REGION"/>
    <property type="match status" value="9"/>
</dbReference>
<dbReference type="AlphaFoldDB" id="A0A815B7G9"/>
<accession>A0A815B7G9</accession>
<feature type="repeat" description="TPR" evidence="3">
    <location>
        <begin position="670"/>
        <end position="703"/>
    </location>
</feature>
<reference evidence="4" key="1">
    <citation type="submission" date="2021-02" db="EMBL/GenBank/DDBJ databases">
        <authorList>
            <person name="Nowell W R."/>
        </authorList>
    </citation>
    <scope>NUCLEOTIDE SEQUENCE</scope>
</reference>
<comment type="caution">
    <text evidence="4">The sequence shown here is derived from an EMBL/GenBank/DDBJ whole genome shotgun (WGS) entry which is preliminary data.</text>
</comment>
<dbReference type="SUPFAM" id="SSF48452">
    <property type="entry name" value="TPR-like"/>
    <property type="match status" value="2"/>
</dbReference>
<feature type="repeat" description="TPR" evidence="3">
    <location>
        <begin position="880"/>
        <end position="913"/>
    </location>
</feature>
<proteinExistence type="predicted"/>
<dbReference type="PROSITE" id="PS51996">
    <property type="entry name" value="TR_MART"/>
    <property type="match status" value="1"/>
</dbReference>
<evidence type="ECO:0000313" key="4">
    <source>
        <dbReference type="EMBL" id="CAF1263964.1"/>
    </source>
</evidence>
<feature type="repeat" description="TPR" evidence="3">
    <location>
        <begin position="460"/>
        <end position="493"/>
    </location>
</feature>
<dbReference type="PANTHER" id="PTHR45641">
    <property type="entry name" value="TETRATRICOPEPTIDE REPEAT PROTEIN (AFU_ORTHOLOGUE AFUA_6G03870)"/>
    <property type="match status" value="1"/>
</dbReference>
<evidence type="ECO:0000256" key="2">
    <source>
        <dbReference type="ARBA" id="ARBA00022803"/>
    </source>
</evidence>
<evidence type="ECO:0000256" key="1">
    <source>
        <dbReference type="ARBA" id="ARBA00022737"/>
    </source>
</evidence>
<organism evidence="4 5">
    <name type="scientific">Rotaria sordida</name>
    <dbReference type="NCBI Taxonomy" id="392033"/>
    <lineage>
        <taxon>Eukaryota</taxon>
        <taxon>Metazoa</taxon>
        <taxon>Spiralia</taxon>
        <taxon>Gnathifera</taxon>
        <taxon>Rotifera</taxon>
        <taxon>Eurotatoria</taxon>
        <taxon>Bdelloidea</taxon>
        <taxon>Philodinida</taxon>
        <taxon>Philodinidae</taxon>
        <taxon>Rotaria</taxon>
    </lineage>
</organism>
<feature type="repeat" description="TPR" evidence="3">
    <location>
        <begin position="796"/>
        <end position="829"/>
    </location>
</feature>
<dbReference type="EMBL" id="CAJNOT010001918">
    <property type="protein sequence ID" value="CAF1263964.1"/>
    <property type="molecule type" value="Genomic_DNA"/>
</dbReference>
<evidence type="ECO:0000313" key="5">
    <source>
        <dbReference type="Proteomes" id="UP000663864"/>
    </source>
</evidence>
<dbReference type="PANTHER" id="PTHR45641:SF19">
    <property type="entry name" value="NEPHROCYSTIN-3"/>
    <property type="match status" value="1"/>
</dbReference>
<keyword evidence="1" id="KW-0677">Repeat</keyword>
<sequence>MDKQKLTTTAASGLSTKAITTNHAAVLSQPIRRVLQSFLLVWLDANFDESNDHYNKSIQDLQHIVATITTFTDVDQCIDFLSDIEDEKVLMIVSDALGQHIVPEIQALPQLHSIYVFCDNQSINQQWTKTIPKVKGVYTQIEPICEALQIDRRNCDRGTISISFNRIDPLFMYTQLLKEALLEIEDDDAESIKELVEYCRRHSDASEITLEKIEREYRDHTPIWWYTGPYFIYSMLNRGLRQMDVDIILKMGFFIRHLHQHITDLHREQQSSKAAMPSKFQVFRGQRLSLEAFEKMKKTKGGLMSFNNFLSTSRNREISFKNFAQPAAFDTNSVGILFVMNIDTAICTSSSTPFVNVKDVGFYDDKEEEILFSTHTIFRIDRIERIEGNHTDHLWQVTLTLTGNQDDDFSKLTAHLREKHSWATGWARLGSILIALGEPAKAEHLYQLLLERTSSDRDRANYNLQLGSVYYSMEQYSKAITFYERATGIYKEMSPPSQLGLASSYQGIGLVYNKMGEYSKALSSYERSIEINKIALPPNHPDLAACYGNIGNVYSEMGEYSKALSSYERSLEITKIALPPNHPDLAASYLNIGSVYNNMGEYSKALSSFERSVEINKIALPPNHPSLASSYLNIGNAYSDMGEYSKALSLYERSLEIKKIALPPNHPDLAAYYLNIGNVYFHMGEYSKALSSFERSVEIQKIALPPNHPSLGASYNNIGEVYNDMGEYSKALSLCERSLEIKKIALPPNHPSLASSYGNIGNVYAEMGEYSKALSSYERSLEIRKIALPPNHPSMASSYGNMANVYSKMGEYSKALSSYDRSLEIQQIALPPNHPDLAGSYQGIGLVYDNMGEYSKALSLYERSLEIRKIALPPNHPSLASSYGNMANVYSKMGEYSKALSSYDRSLEIQKVALPPNHPDLAGSYQGIGLVYNNTGQCSKALSSHERSLEIQKITLPPNHPGLAASYNNIGEVLIKFKKIVGILFLHEGVETTRTKLFNILDIL</sequence>
<dbReference type="SMART" id="SM00028">
    <property type="entry name" value="TPR"/>
    <property type="match status" value="13"/>
</dbReference>
<keyword evidence="2 3" id="KW-0802">TPR repeat</keyword>
<feature type="repeat" description="TPR" evidence="3">
    <location>
        <begin position="502"/>
        <end position="535"/>
    </location>
</feature>